<accession>A0A224YFX7</accession>
<proteinExistence type="predicted"/>
<reference evidence="1" key="1">
    <citation type="journal article" date="2017" name="Parasit. Vectors">
        <title>Sialotranscriptomics of Rhipicephalus zambeziensis reveals intricate expression profiles of secretory proteins and suggests tight temporal transcriptional regulation during blood-feeding.</title>
        <authorList>
            <person name="de Castro M.H."/>
            <person name="de Klerk D."/>
            <person name="Pienaar R."/>
            <person name="Rees D.J.G."/>
            <person name="Mans B.J."/>
        </authorList>
    </citation>
    <scope>NUCLEOTIDE SEQUENCE</scope>
    <source>
        <tissue evidence="1">Salivary glands</tissue>
    </source>
</reference>
<dbReference type="EMBL" id="GFPF01001967">
    <property type="protein sequence ID" value="MAA13113.1"/>
    <property type="molecule type" value="Transcribed_RNA"/>
</dbReference>
<organism evidence="1">
    <name type="scientific">Rhipicephalus zambeziensis</name>
    <dbReference type="NCBI Taxonomy" id="60191"/>
    <lineage>
        <taxon>Eukaryota</taxon>
        <taxon>Metazoa</taxon>
        <taxon>Ecdysozoa</taxon>
        <taxon>Arthropoda</taxon>
        <taxon>Chelicerata</taxon>
        <taxon>Arachnida</taxon>
        <taxon>Acari</taxon>
        <taxon>Parasitiformes</taxon>
        <taxon>Ixodida</taxon>
        <taxon>Ixodoidea</taxon>
        <taxon>Ixodidae</taxon>
        <taxon>Rhipicephalinae</taxon>
        <taxon>Rhipicephalus</taxon>
        <taxon>Rhipicephalus</taxon>
    </lineage>
</organism>
<dbReference type="AlphaFoldDB" id="A0A224YFX7"/>
<evidence type="ECO:0000313" key="1">
    <source>
        <dbReference type="EMBL" id="MAA13113.1"/>
    </source>
</evidence>
<sequence>MSTKQQSVPHCCHYVFTQGKRSMASDIPQPLWYSQLFIVACEHWTQNTVKQCCSSRQWPPYQALLWFAGNRYKCCVIFMQLAPARFLG</sequence>
<protein>
    <submittedName>
        <fullName evidence="1">Uncharacterized protein</fullName>
    </submittedName>
</protein>
<name>A0A224YFX7_9ACAR</name>